<dbReference type="EMBL" id="CM039429">
    <property type="protein sequence ID" value="KAI4346533.1"/>
    <property type="molecule type" value="Genomic_DNA"/>
</dbReference>
<comment type="caution">
    <text evidence="1">The sequence shown here is derived from an EMBL/GenBank/DDBJ whole genome shotgun (WGS) entry which is preliminary data.</text>
</comment>
<proteinExistence type="predicted"/>
<evidence type="ECO:0000313" key="1">
    <source>
        <dbReference type="EMBL" id="KAI4346533.1"/>
    </source>
</evidence>
<organism evidence="1 2">
    <name type="scientific">Bauhinia variegata</name>
    <name type="common">Purple orchid tree</name>
    <name type="synonym">Phanera variegata</name>
    <dbReference type="NCBI Taxonomy" id="167791"/>
    <lineage>
        <taxon>Eukaryota</taxon>
        <taxon>Viridiplantae</taxon>
        <taxon>Streptophyta</taxon>
        <taxon>Embryophyta</taxon>
        <taxon>Tracheophyta</taxon>
        <taxon>Spermatophyta</taxon>
        <taxon>Magnoliopsida</taxon>
        <taxon>eudicotyledons</taxon>
        <taxon>Gunneridae</taxon>
        <taxon>Pentapetalae</taxon>
        <taxon>rosids</taxon>
        <taxon>fabids</taxon>
        <taxon>Fabales</taxon>
        <taxon>Fabaceae</taxon>
        <taxon>Cercidoideae</taxon>
        <taxon>Cercideae</taxon>
        <taxon>Bauhiniinae</taxon>
        <taxon>Bauhinia</taxon>
    </lineage>
</organism>
<name>A0ACB9PDM5_BAUVA</name>
<gene>
    <name evidence="1" type="ORF">L6164_007422</name>
</gene>
<sequence>MDHTLQLVLAGTASFFVVILIFAAIILACRRNMKIHRTRPATNPDISSITVDASWSSDPQLQISKTELAASTNNFSPDLVIDYDSFGIVYKASLSNGTTVAIKKLSPHAFQGFREFREETETIGELRHQNIVKILGYYASSGSETERLIVYEFPERGSLDQWLHDLSSPMNDVVQDVRLPLSWETRIKIIHGVANGLCYLHQLDEPIIHGDIRASSVLLGSNFEAHIAGFGQARSFELPHTQVSTQLGYTSPEYRDGLNWANVKVDVYSFGVLMLATATGYRPNRPLKWNNNKVGLVEWAGKMTAQNDEMRMIDSAIPKDELSEDSVKAYFETAGLCTSELQKDRPEMAEVLKMLGAMPMIS</sequence>
<reference evidence="1 2" key="1">
    <citation type="journal article" date="2022" name="DNA Res.">
        <title>Chromosomal-level genome assembly of the orchid tree Bauhinia variegata (Leguminosae; Cercidoideae) supports the allotetraploid origin hypothesis of Bauhinia.</title>
        <authorList>
            <person name="Zhong Y."/>
            <person name="Chen Y."/>
            <person name="Zheng D."/>
            <person name="Pang J."/>
            <person name="Liu Y."/>
            <person name="Luo S."/>
            <person name="Meng S."/>
            <person name="Qian L."/>
            <person name="Wei D."/>
            <person name="Dai S."/>
            <person name="Zhou R."/>
        </authorList>
    </citation>
    <scope>NUCLEOTIDE SEQUENCE [LARGE SCALE GENOMIC DNA]</scope>
    <source>
        <strain evidence="1">BV-YZ2020</strain>
    </source>
</reference>
<dbReference type="Proteomes" id="UP000828941">
    <property type="component" value="Chromosome 4"/>
</dbReference>
<protein>
    <submittedName>
        <fullName evidence="1">Uncharacterized protein</fullName>
    </submittedName>
</protein>
<keyword evidence="2" id="KW-1185">Reference proteome</keyword>
<accession>A0ACB9PDM5</accession>
<evidence type="ECO:0000313" key="2">
    <source>
        <dbReference type="Proteomes" id="UP000828941"/>
    </source>
</evidence>